<proteinExistence type="predicted"/>
<gene>
    <name evidence="1" type="ORF">GWK47_051304</name>
</gene>
<protein>
    <submittedName>
        <fullName evidence="1">Uncharacterized protein</fullName>
    </submittedName>
</protein>
<dbReference type="EMBL" id="JACEEZ010015127">
    <property type="protein sequence ID" value="KAG0719056.1"/>
    <property type="molecule type" value="Genomic_DNA"/>
</dbReference>
<evidence type="ECO:0000313" key="1">
    <source>
        <dbReference type="EMBL" id="KAG0719056.1"/>
    </source>
</evidence>
<dbReference type="AlphaFoldDB" id="A0A8J5CSG0"/>
<organism evidence="1 2">
    <name type="scientific">Chionoecetes opilio</name>
    <name type="common">Atlantic snow crab</name>
    <name type="synonym">Cancer opilio</name>
    <dbReference type="NCBI Taxonomy" id="41210"/>
    <lineage>
        <taxon>Eukaryota</taxon>
        <taxon>Metazoa</taxon>
        <taxon>Ecdysozoa</taxon>
        <taxon>Arthropoda</taxon>
        <taxon>Crustacea</taxon>
        <taxon>Multicrustacea</taxon>
        <taxon>Malacostraca</taxon>
        <taxon>Eumalacostraca</taxon>
        <taxon>Eucarida</taxon>
        <taxon>Decapoda</taxon>
        <taxon>Pleocyemata</taxon>
        <taxon>Brachyura</taxon>
        <taxon>Eubrachyura</taxon>
        <taxon>Majoidea</taxon>
        <taxon>Majidae</taxon>
        <taxon>Chionoecetes</taxon>
    </lineage>
</organism>
<keyword evidence="2" id="KW-1185">Reference proteome</keyword>
<evidence type="ECO:0000313" key="2">
    <source>
        <dbReference type="Proteomes" id="UP000770661"/>
    </source>
</evidence>
<reference evidence="1" key="1">
    <citation type="submission" date="2020-07" db="EMBL/GenBank/DDBJ databases">
        <title>The High-quality genome of the commercially important snow crab, Chionoecetes opilio.</title>
        <authorList>
            <person name="Jeong J.-H."/>
            <person name="Ryu S."/>
        </authorList>
    </citation>
    <scope>NUCLEOTIDE SEQUENCE</scope>
    <source>
        <strain evidence="1">MADBK_172401_WGS</strain>
        <tissue evidence="1">Digestive gland</tissue>
    </source>
</reference>
<sequence>MACSTRKSTELFLFDQPLEKFTGHQLPTGDEVLRRLYSFGCNSKSNREAVVTELVEVWVKARIPTMEIRSIKVKLESDALSSMKNKEDQAFLRDQRTERKMAMGGVDQELVRKETMRMNKLARKSEMAEKEKMAKAEKFATWTFPTLRHRHLDPSSQENFPVSRGNIIAGQQLPQEAAECYTGSGLCAGQDEPLRPEGDPPPPGCGFQLRINACFPKHTSSIQNDDQDGACGGHQDLLPRVHQCRRAPLIVHWMKKLWGKPFSTLPAATNVIELILAAAFKEMMGPSLWTNDSVVQAIPGNSGPTSLMKIPKPSTTSSTPRIDLVPSWKEASIGAMERGIQSKKVREDYRELCNLSLFYLTGKPPSADQEAGSLPHARWMAKAIYVLKIRMFRSHVQMTTREGKGLEEIALFVVLLYSRAWMEAGLATELRTTTSTS</sequence>
<dbReference type="Proteomes" id="UP000770661">
    <property type="component" value="Unassembled WGS sequence"/>
</dbReference>
<accession>A0A8J5CSG0</accession>
<comment type="caution">
    <text evidence="1">The sequence shown here is derived from an EMBL/GenBank/DDBJ whole genome shotgun (WGS) entry which is preliminary data.</text>
</comment>
<name>A0A8J5CSG0_CHIOP</name>